<evidence type="ECO:0000313" key="2">
    <source>
        <dbReference type="Proteomes" id="UP000274786"/>
    </source>
</evidence>
<sequence length="288" mass="31623">MTLHHYTTATTLPLILANRSLRFTRADLLDDASEVPFHMALLDQRKFFVSSWSRGTHGEAGMWARYADADRGVRISLPAIRFPWSTLSVDVSRATGLIKEDGSPRIMGLRIRDVYAPYAQRTLFGNGYVIVPLGTKMETTFGSDVLYAADPIGEVRRRVKLTDEGLNLQGDATYVARVKGIAWADQAEHRFVISAVKGPAMDYGTDASSYIAALLDSIEAGAATGFADYSTEVRYIDVPLAEDAFDGLVVTTGAAMPSTVRDDLERRVKDLVPTAVFEQCALKVRPKP</sequence>
<protein>
    <submittedName>
        <fullName evidence="1">Uncharacterized protein</fullName>
    </submittedName>
</protein>
<gene>
    <name evidence="1" type="ORF">BCL79_2165</name>
</gene>
<dbReference type="EMBL" id="RCDC01000004">
    <property type="protein sequence ID" value="RLK57751.1"/>
    <property type="molecule type" value="Genomic_DNA"/>
</dbReference>
<proteinExistence type="predicted"/>
<dbReference type="Proteomes" id="UP000274786">
    <property type="component" value="Unassembled WGS sequence"/>
</dbReference>
<evidence type="ECO:0000313" key="1">
    <source>
        <dbReference type="EMBL" id="RLK57751.1"/>
    </source>
</evidence>
<dbReference type="OrthoDB" id="5999923at2"/>
<accession>A0A498CK47</accession>
<organism evidence="1 2">
    <name type="scientific">Stenotrophomonas rhizophila</name>
    <dbReference type="NCBI Taxonomy" id="216778"/>
    <lineage>
        <taxon>Bacteria</taxon>
        <taxon>Pseudomonadati</taxon>
        <taxon>Pseudomonadota</taxon>
        <taxon>Gammaproteobacteria</taxon>
        <taxon>Lysobacterales</taxon>
        <taxon>Lysobacteraceae</taxon>
        <taxon>Stenotrophomonas</taxon>
    </lineage>
</organism>
<dbReference type="RefSeq" id="WP_121040714.1">
    <property type="nucleotide sequence ID" value="NZ_RCDC01000004.1"/>
</dbReference>
<name>A0A498CK47_9GAMM</name>
<comment type="caution">
    <text evidence="1">The sequence shown here is derived from an EMBL/GenBank/DDBJ whole genome shotgun (WGS) entry which is preliminary data.</text>
</comment>
<reference evidence="1 2" key="1">
    <citation type="submission" date="2018-10" db="EMBL/GenBank/DDBJ databases">
        <title>Comparative analysis of microorganisms from saline springs in Andes Mountain Range, Colombia.</title>
        <authorList>
            <person name="Rubin E."/>
        </authorList>
    </citation>
    <scope>NUCLEOTIDE SEQUENCE [LARGE SCALE GENOMIC DNA]</scope>
    <source>
        <strain evidence="1 2">USBA GBX 843</strain>
    </source>
</reference>
<dbReference type="AlphaFoldDB" id="A0A498CK47"/>